<evidence type="ECO:0000256" key="2">
    <source>
        <dbReference type="SAM" id="MobiDB-lite"/>
    </source>
</evidence>
<dbReference type="GO" id="GO:0006310">
    <property type="term" value="P:DNA recombination"/>
    <property type="evidence" value="ECO:0007669"/>
    <property type="project" value="UniProtKB-KW"/>
</dbReference>
<evidence type="ECO:0000313" key="6">
    <source>
        <dbReference type="Proteomes" id="UP000441404"/>
    </source>
</evidence>
<dbReference type="GO" id="GO:0015074">
    <property type="term" value="P:DNA integration"/>
    <property type="evidence" value="ECO:0007669"/>
    <property type="project" value="InterPro"/>
</dbReference>
<dbReference type="Proteomes" id="UP000489190">
    <property type="component" value="Unassembled WGS sequence"/>
</dbReference>
<dbReference type="CDD" id="cd00397">
    <property type="entry name" value="DNA_BRE_C"/>
    <property type="match status" value="1"/>
</dbReference>
<dbReference type="InterPro" id="IPR002104">
    <property type="entry name" value="Integrase_catalytic"/>
</dbReference>
<sequence>MRKSKIALVGQSSNPPPMASQKQPPAGNSIEAMNSLTRVKCEPPRLYETATGAPLDFYNEFTEYLWGEIGISYSRNSVIAIERGGRVFTEFLYETGALSGRLDPETASKTMHLFSSYLIEGAEAKDPIVRQAFIRTGRKTISAKSAGAYIAAANVLLTACSAISFEQAELTSVLTGLPPQTQTNALPELNPRVRSPQELARIHANTLQVKSTLGAGAKKARGGLRAPKVKKDRKAKHIGLPHILPMLENAPTPLDGLIWSLGLGSLRLSEAVGVRLEDVDVHKRIIRVEDPDGLRDTTNKERFGFKGRKTAVVTMFEPFKSIFWQKLADYMAVRPCSDSRWLLLSLDEDTYGVPLCELNSNTVNKAINRRIQATQKKLKFAAPQGNYSSHDFRHLFGVWARNYVMVPGRPKPGLDLPEIQLLMGHADLRSTEVYAADLGINTLVDVDAANELVYHQGKGESIDHYRGLAYARLGEELLERGPEA</sequence>
<feature type="region of interest" description="Disordered" evidence="2">
    <location>
        <begin position="1"/>
        <end position="29"/>
    </location>
</feature>
<evidence type="ECO:0000313" key="5">
    <source>
        <dbReference type="EMBL" id="MQT92811.1"/>
    </source>
</evidence>
<evidence type="ECO:0000259" key="3">
    <source>
        <dbReference type="PROSITE" id="PS51898"/>
    </source>
</evidence>
<dbReference type="EMBL" id="WIWJ01000049">
    <property type="protein sequence ID" value="MQT49283.1"/>
    <property type="molecule type" value="Genomic_DNA"/>
</dbReference>
<evidence type="ECO:0000313" key="7">
    <source>
        <dbReference type="Proteomes" id="UP000489190"/>
    </source>
</evidence>
<evidence type="ECO:0000256" key="1">
    <source>
        <dbReference type="ARBA" id="ARBA00023172"/>
    </source>
</evidence>
<dbReference type="SUPFAM" id="SSF56349">
    <property type="entry name" value="DNA breaking-rejoining enzymes"/>
    <property type="match status" value="1"/>
</dbReference>
<protein>
    <submittedName>
        <fullName evidence="4">Tyrosine-type recombinase/integrase</fullName>
    </submittedName>
</protein>
<proteinExistence type="predicted"/>
<name>A0A7X1WCE0_9PSED</name>
<feature type="domain" description="Tyr recombinase" evidence="3">
    <location>
        <begin position="233"/>
        <end position="448"/>
    </location>
</feature>
<dbReference type="InterPro" id="IPR011010">
    <property type="entry name" value="DNA_brk_join_enz"/>
</dbReference>
<dbReference type="AlphaFoldDB" id="A0A7X1WCE0"/>
<evidence type="ECO:0000313" key="4">
    <source>
        <dbReference type="EMBL" id="MQT49283.1"/>
    </source>
</evidence>
<reference evidence="6 7" key="1">
    <citation type="submission" date="2019-10" db="EMBL/GenBank/DDBJ databases">
        <title>Evaluation of single-gene subtyping targets for Pseudomonas.</title>
        <authorList>
            <person name="Reichler S.J."/>
            <person name="Orsi R.H."/>
            <person name="Wiedmann M."/>
            <person name="Martin N.H."/>
            <person name="Murphy S.I."/>
        </authorList>
    </citation>
    <scope>NUCLEOTIDE SEQUENCE [LARGE SCALE GENOMIC DNA]</scope>
    <source>
        <strain evidence="5 7">FSL R10-3254</strain>
        <strain evidence="4 6">FSL R10-3257</strain>
    </source>
</reference>
<dbReference type="Proteomes" id="UP000441404">
    <property type="component" value="Unassembled WGS sequence"/>
</dbReference>
<dbReference type="Gene3D" id="1.10.443.10">
    <property type="entry name" value="Intergrase catalytic core"/>
    <property type="match status" value="1"/>
</dbReference>
<keyword evidence="1" id="KW-0233">DNA recombination</keyword>
<accession>A0A7X1WCE0</accession>
<organism evidence="4 6">
    <name type="scientific">Pseudomonas helleri</name>
    <dbReference type="NCBI Taxonomy" id="1608996"/>
    <lineage>
        <taxon>Bacteria</taxon>
        <taxon>Pseudomonadati</taxon>
        <taxon>Pseudomonadota</taxon>
        <taxon>Gammaproteobacteria</taxon>
        <taxon>Pseudomonadales</taxon>
        <taxon>Pseudomonadaceae</taxon>
        <taxon>Pseudomonas</taxon>
    </lineage>
</organism>
<dbReference type="Pfam" id="PF00589">
    <property type="entry name" value="Phage_integrase"/>
    <property type="match status" value="1"/>
</dbReference>
<dbReference type="InterPro" id="IPR013762">
    <property type="entry name" value="Integrase-like_cat_sf"/>
</dbReference>
<gene>
    <name evidence="5" type="ORF">GHO39_27415</name>
    <name evidence="4" type="ORF">GHO40_21480</name>
</gene>
<comment type="caution">
    <text evidence="4">The sequence shown here is derived from an EMBL/GenBank/DDBJ whole genome shotgun (WGS) entry which is preliminary data.</text>
</comment>
<dbReference type="PROSITE" id="PS51898">
    <property type="entry name" value="TYR_RECOMBINASE"/>
    <property type="match status" value="1"/>
</dbReference>
<dbReference type="EMBL" id="WIWI01000162">
    <property type="protein sequence ID" value="MQT92811.1"/>
    <property type="molecule type" value="Genomic_DNA"/>
</dbReference>
<dbReference type="GO" id="GO:0003677">
    <property type="term" value="F:DNA binding"/>
    <property type="evidence" value="ECO:0007669"/>
    <property type="project" value="InterPro"/>
</dbReference>